<evidence type="ECO:0000256" key="1">
    <source>
        <dbReference type="SAM" id="MobiDB-lite"/>
    </source>
</evidence>
<gene>
    <name evidence="2" type="ORF">NE237_010043</name>
</gene>
<name>A0A9Q0KYU2_9MAGN</name>
<feature type="region of interest" description="Disordered" evidence="1">
    <location>
        <begin position="72"/>
        <end position="93"/>
    </location>
</feature>
<reference evidence="2" key="1">
    <citation type="journal article" date="2023" name="Plant J.">
        <title>The genome of the king protea, Protea cynaroides.</title>
        <authorList>
            <person name="Chang J."/>
            <person name="Duong T.A."/>
            <person name="Schoeman C."/>
            <person name="Ma X."/>
            <person name="Roodt D."/>
            <person name="Barker N."/>
            <person name="Li Z."/>
            <person name="Van de Peer Y."/>
            <person name="Mizrachi E."/>
        </authorList>
    </citation>
    <scope>NUCLEOTIDE SEQUENCE</scope>
    <source>
        <tissue evidence="2">Young leaves</tissue>
    </source>
</reference>
<dbReference type="AlphaFoldDB" id="A0A9Q0KYU2"/>
<organism evidence="2 3">
    <name type="scientific">Protea cynaroides</name>
    <dbReference type="NCBI Taxonomy" id="273540"/>
    <lineage>
        <taxon>Eukaryota</taxon>
        <taxon>Viridiplantae</taxon>
        <taxon>Streptophyta</taxon>
        <taxon>Embryophyta</taxon>
        <taxon>Tracheophyta</taxon>
        <taxon>Spermatophyta</taxon>
        <taxon>Magnoliopsida</taxon>
        <taxon>Proteales</taxon>
        <taxon>Proteaceae</taxon>
        <taxon>Protea</taxon>
    </lineage>
</organism>
<dbReference type="Proteomes" id="UP001141806">
    <property type="component" value="Unassembled WGS sequence"/>
</dbReference>
<proteinExistence type="predicted"/>
<dbReference type="EMBL" id="JAMYWD010000002">
    <property type="protein sequence ID" value="KAJ4979263.1"/>
    <property type="molecule type" value="Genomic_DNA"/>
</dbReference>
<comment type="caution">
    <text evidence="2">The sequence shown here is derived from an EMBL/GenBank/DDBJ whole genome shotgun (WGS) entry which is preliminary data.</text>
</comment>
<sequence length="178" mass="20086">MCFVVLKWYQSLAMDKRVEQIESKIESLSSGQKEILNPITEIFNKLTTRVDQLSVHYANEVSENSACPLRVQEGRQDGNGFHNGSSSSSYTTKLIPKIETTNDEDDNIIDGEDLEEAEAKDDLKLPSFKFHGIWLESDEIRFLQGLLVYSTDGLVFPHDLPIKGLVIGRPCKATRSQH</sequence>
<evidence type="ECO:0000313" key="2">
    <source>
        <dbReference type="EMBL" id="KAJ4979263.1"/>
    </source>
</evidence>
<keyword evidence="3" id="KW-1185">Reference proteome</keyword>
<accession>A0A9Q0KYU2</accession>
<evidence type="ECO:0000313" key="3">
    <source>
        <dbReference type="Proteomes" id="UP001141806"/>
    </source>
</evidence>
<protein>
    <submittedName>
        <fullName evidence="2">Uncharacterized protein</fullName>
    </submittedName>
</protein>